<name>A0A0E9WAF9_ANGAN</name>
<organism evidence="2">
    <name type="scientific">Anguilla anguilla</name>
    <name type="common">European freshwater eel</name>
    <name type="synonym">Muraena anguilla</name>
    <dbReference type="NCBI Taxonomy" id="7936"/>
    <lineage>
        <taxon>Eukaryota</taxon>
        <taxon>Metazoa</taxon>
        <taxon>Chordata</taxon>
        <taxon>Craniata</taxon>
        <taxon>Vertebrata</taxon>
        <taxon>Euteleostomi</taxon>
        <taxon>Actinopterygii</taxon>
        <taxon>Neopterygii</taxon>
        <taxon>Teleostei</taxon>
        <taxon>Anguilliformes</taxon>
        <taxon>Anguillidae</taxon>
        <taxon>Anguilla</taxon>
    </lineage>
</organism>
<reference evidence="2" key="1">
    <citation type="submission" date="2014-11" db="EMBL/GenBank/DDBJ databases">
        <authorList>
            <person name="Amaro Gonzalez C."/>
        </authorList>
    </citation>
    <scope>NUCLEOTIDE SEQUENCE</scope>
</reference>
<accession>A0A0E9WAF9</accession>
<proteinExistence type="predicted"/>
<keyword evidence="1" id="KW-0472">Membrane</keyword>
<keyword evidence="1" id="KW-0812">Transmembrane</keyword>
<dbReference type="EMBL" id="GBXM01021311">
    <property type="protein sequence ID" value="JAH87266.1"/>
    <property type="molecule type" value="Transcribed_RNA"/>
</dbReference>
<evidence type="ECO:0000256" key="1">
    <source>
        <dbReference type="SAM" id="Phobius"/>
    </source>
</evidence>
<evidence type="ECO:0000313" key="2">
    <source>
        <dbReference type="EMBL" id="JAH87266.1"/>
    </source>
</evidence>
<feature type="transmembrane region" description="Helical" evidence="1">
    <location>
        <begin position="12"/>
        <end position="31"/>
    </location>
</feature>
<keyword evidence="1" id="KW-1133">Transmembrane helix</keyword>
<reference evidence="2" key="2">
    <citation type="journal article" date="2015" name="Fish Shellfish Immunol.">
        <title>Early steps in the European eel (Anguilla anguilla)-Vibrio vulnificus interaction in the gills: Role of the RtxA13 toxin.</title>
        <authorList>
            <person name="Callol A."/>
            <person name="Pajuelo D."/>
            <person name="Ebbesson L."/>
            <person name="Teles M."/>
            <person name="MacKenzie S."/>
            <person name="Amaro C."/>
        </authorList>
    </citation>
    <scope>NUCLEOTIDE SEQUENCE</scope>
</reference>
<sequence length="46" mass="5381">MVYFGCNLDSFVFYELVCSACVTFFFFGDILKEHNLVTYICFSFCP</sequence>
<dbReference type="AlphaFoldDB" id="A0A0E9WAF9"/>
<protein>
    <submittedName>
        <fullName evidence="2">Uncharacterized protein</fullName>
    </submittedName>
</protein>